<keyword evidence="5 6" id="KW-0472">Membrane</keyword>
<dbReference type="STRING" id="1396826.PHA8399_02440"/>
<gene>
    <name evidence="7" type="primary">yjeH</name>
    <name evidence="7" type="ORF">PHA8399_02440</name>
</gene>
<name>A0A0P1HAD8_9RHOB</name>
<comment type="subcellular location">
    <subcellularLocation>
        <location evidence="1">Cell membrane</location>
        <topology evidence="1">Multi-pass membrane protein</topology>
    </subcellularLocation>
</comment>
<dbReference type="RefSeq" id="WP_058286394.1">
    <property type="nucleotide sequence ID" value="NZ_CYSR01000022.1"/>
</dbReference>
<proteinExistence type="predicted"/>
<evidence type="ECO:0000256" key="6">
    <source>
        <dbReference type="SAM" id="Phobius"/>
    </source>
</evidence>
<feature type="transmembrane region" description="Helical" evidence="6">
    <location>
        <begin position="110"/>
        <end position="132"/>
    </location>
</feature>
<dbReference type="AlphaFoldDB" id="A0A0P1HAD8"/>
<evidence type="ECO:0000313" key="8">
    <source>
        <dbReference type="Proteomes" id="UP000051326"/>
    </source>
</evidence>
<keyword evidence="2" id="KW-1003">Cell membrane</keyword>
<dbReference type="Pfam" id="PF13520">
    <property type="entry name" value="AA_permease_2"/>
    <property type="match status" value="1"/>
</dbReference>
<dbReference type="PANTHER" id="PTHR42770:SF13">
    <property type="entry name" value="L-METHIONINE_BRANCHED-CHAIN AMINO ACID EXPORTER YJEH"/>
    <property type="match status" value="1"/>
</dbReference>
<dbReference type="InterPro" id="IPR050367">
    <property type="entry name" value="APC_superfamily"/>
</dbReference>
<evidence type="ECO:0000313" key="7">
    <source>
        <dbReference type="EMBL" id="CUI00312.1"/>
    </source>
</evidence>
<feature type="transmembrane region" description="Helical" evidence="6">
    <location>
        <begin position="42"/>
        <end position="62"/>
    </location>
</feature>
<evidence type="ECO:0000256" key="2">
    <source>
        <dbReference type="ARBA" id="ARBA00022475"/>
    </source>
</evidence>
<feature type="transmembrane region" description="Helical" evidence="6">
    <location>
        <begin position="342"/>
        <end position="360"/>
    </location>
</feature>
<dbReference type="GO" id="GO:0022857">
    <property type="term" value="F:transmembrane transporter activity"/>
    <property type="evidence" value="ECO:0007669"/>
    <property type="project" value="InterPro"/>
</dbReference>
<organism evidence="7 8">
    <name type="scientific">Leisingera aquaemixtae</name>
    <dbReference type="NCBI Taxonomy" id="1396826"/>
    <lineage>
        <taxon>Bacteria</taxon>
        <taxon>Pseudomonadati</taxon>
        <taxon>Pseudomonadota</taxon>
        <taxon>Alphaproteobacteria</taxon>
        <taxon>Rhodobacterales</taxon>
        <taxon>Roseobacteraceae</taxon>
        <taxon>Leisingera</taxon>
    </lineage>
</organism>
<accession>A0A0P1HAD8</accession>
<feature type="transmembrane region" description="Helical" evidence="6">
    <location>
        <begin position="144"/>
        <end position="167"/>
    </location>
</feature>
<feature type="transmembrane region" description="Helical" evidence="6">
    <location>
        <begin position="263"/>
        <end position="288"/>
    </location>
</feature>
<evidence type="ECO:0000256" key="4">
    <source>
        <dbReference type="ARBA" id="ARBA00022989"/>
    </source>
</evidence>
<keyword evidence="4 6" id="KW-1133">Transmembrane helix</keyword>
<evidence type="ECO:0000256" key="5">
    <source>
        <dbReference type="ARBA" id="ARBA00023136"/>
    </source>
</evidence>
<dbReference type="Proteomes" id="UP000051326">
    <property type="component" value="Unassembled WGS sequence"/>
</dbReference>
<dbReference type="PANTHER" id="PTHR42770">
    <property type="entry name" value="AMINO ACID TRANSPORTER-RELATED"/>
    <property type="match status" value="1"/>
</dbReference>
<feature type="transmembrane region" description="Helical" evidence="6">
    <location>
        <begin position="391"/>
        <end position="407"/>
    </location>
</feature>
<keyword evidence="3 6" id="KW-0812">Transmembrane</keyword>
<feature type="transmembrane region" description="Helical" evidence="6">
    <location>
        <begin position="16"/>
        <end position="36"/>
    </location>
</feature>
<feature type="transmembrane region" description="Helical" evidence="6">
    <location>
        <begin position="316"/>
        <end position="336"/>
    </location>
</feature>
<sequence>MTDLKKTLGPLKGAGLMLNIVIGAGLLSLPGLAYQQAAENAIWVWALCALVALPLLSVFIIMGARFPDAGGVSSFAQKAFGRYAYIASSFIFLGAVSFGLPAIALTGGHYLSVLVPADPAILAIALLLIATGTQLASPEAASRISAMVASAILFSLLLIVAVGLSGITPEMREARALTGPTIGFSQLSVPFMMIFFAFTGWEVSAGTSEEFRNPKRDFPLAMGLSFLAAMLLYFSMAVIVHFTPIESNYEAAFSSIMQHHLGVWGGILMSVLAVVIIVANLMGAIWAVSRMLLSLSRENVVPLDLSADETGRPLKAVFLVVGVLLAVLSLDLFNILAIEDMLSLAGQNFIILFAVAAASLMTLTSSLFEKLVALVAVGSVAVLLAQQDAALLYPVLLSAAAGLLWAVQNRMNKTNIRNSPHSTS</sequence>
<protein>
    <submittedName>
        <fullName evidence="7">Inner membrane protein YjeH</fullName>
    </submittedName>
</protein>
<dbReference type="GO" id="GO:0005886">
    <property type="term" value="C:plasma membrane"/>
    <property type="evidence" value="ECO:0007669"/>
    <property type="project" value="UniProtKB-SubCell"/>
</dbReference>
<feature type="transmembrane region" description="Helical" evidence="6">
    <location>
        <begin position="187"/>
        <end position="206"/>
    </location>
</feature>
<reference evidence="7 8" key="1">
    <citation type="submission" date="2015-09" db="EMBL/GenBank/DDBJ databases">
        <authorList>
            <consortium name="Swine Surveillance"/>
        </authorList>
    </citation>
    <scope>NUCLEOTIDE SEQUENCE [LARGE SCALE GENOMIC DNA]</scope>
    <source>
        <strain evidence="7 8">CECT 8399</strain>
    </source>
</reference>
<evidence type="ECO:0000256" key="3">
    <source>
        <dbReference type="ARBA" id="ARBA00022692"/>
    </source>
</evidence>
<dbReference type="InterPro" id="IPR002293">
    <property type="entry name" value="AA/rel_permease1"/>
</dbReference>
<dbReference type="Gene3D" id="1.20.1740.10">
    <property type="entry name" value="Amino acid/polyamine transporter I"/>
    <property type="match status" value="1"/>
</dbReference>
<dbReference type="EMBL" id="CYSR01000022">
    <property type="protein sequence ID" value="CUI00312.1"/>
    <property type="molecule type" value="Genomic_DNA"/>
</dbReference>
<evidence type="ECO:0000256" key="1">
    <source>
        <dbReference type="ARBA" id="ARBA00004651"/>
    </source>
</evidence>
<feature type="transmembrane region" description="Helical" evidence="6">
    <location>
        <begin position="218"/>
        <end position="243"/>
    </location>
</feature>
<feature type="transmembrane region" description="Helical" evidence="6">
    <location>
        <begin position="83"/>
        <end position="104"/>
    </location>
</feature>
<dbReference type="PIRSF" id="PIRSF006060">
    <property type="entry name" value="AA_transporter"/>
    <property type="match status" value="1"/>
</dbReference>